<evidence type="ECO:0000313" key="2">
    <source>
        <dbReference type="EMBL" id="CAD8694044.1"/>
    </source>
</evidence>
<feature type="compositionally biased region" description="Basic and acidic residues" evidence="1">
    <location>
        <begin position="54"/>
        <end position="63"/>
    </location>
</feature>
<gene>
    <name evidence="2" type="ORF">CLEI1391_LOCUS18227</name>
</gene>
<feature type="compositionally biased region" description="Pro residues" evidence="1">
    <location>
        <begin position="108"/>
        <end position="117"/>
    </location>
</feature>
<sequence length="247" mass="25612">MMAATSDPAAAAAAAAAGSSDPAGLLSDAGGRARPLLPGKRAMARVLQQEGDDEVHGGGDADSRSLAQLVERFKREEQAAGTRPISPLPGALPPHAGPPAAAPAQQRAPPPPAPAPRDPSQAAAGDGPAGQPAAGSSSRHNYVPEPQRQYQEHAWQYPGQQQQAPGQWRGDVPAPHHRAPSPPPMALPGLAGGGWQQPVPQGMPPHMGAHMMSNPTGYYHRSGAPYHPGWQQDQGRGRGGPYHPYRS</sequence>
<accession>A0A7S0S281</accession>
<evidence type="ECO:0000256" key="1">
    <source>
        <dbReference type="SAM" id="MobiDB-lite"/>
    </source>
</evidence>
<organism evidence="2">
    <name type="scientific">Chlamydomonas leiostraca</name>
    <dbReference type="NCBI Taxonomy" id="1034604"/>
    <lineage>
        <taxon>Eukaryota</taxon>
        <taxon>Viridiplantae</taxon>
        <taxon>Chlorophyta</taxon>
        <taxon>core chlorophytes</taxon>
        <taxon>Chlorophyceae</taxon>
        <taxon>CS clade</taxon>
        <taxon>Chlamydomonadales</taxon>
        <taxon>Chlamydomonadaceae</taxon>
        <taxon>Chlamydomonas</taxon>
    </lineage>
</organism>
<feature type="compositionally biased region" description="Low complexity" evidence="1">
    <location>
        <begin position="1"/>
        <end position="27"/>
    </location>
</feature>
<dbReference type="AlphaFoldDB" id="A0A7S0S281"/>
<reference evidence="2" key="1">
    <citation type="submission" date="2021-01" db="EMBL/GenBank/DDBJ databases">
        <authorList>
            <person name="Corre E."/>
            <person name="Pelletier E."/>
            <person name="Niang G."/>
            <person name="Scheremetjew M."/>
            <person name="Finn R."/>
            <person name="Kale V."/>
            <person name="Holt S."/>
            <person name="Cochrane G."/>
            <person name="Meng A."/>
            <person name="Brown T."/>
            <person name="Cohen L."/>
        </authorList>
    </citation>
    <scope>NUCLEOTIDE SEQUENCE</scope>
    <source>
        <strain evidence="2">SAG 11-49</strain>
    </source>
</reference>
<feature type="region of interest" description="Disordered" evidence="1">
    <location>
        <begin position="1"/>
        <end position="247"/>
    </location>
</feature>
<proteinExistence type="predicted"/>
<feature type="compositionally biased region" description="Low complexity" evidence="1">
    <location>
        <begin position="118"/>
        <end position="138"/>
    </location>
</feature>
<name>A0A7S0S281_9CHLO</name>
<protein>
    <submittedName>
        <fullName evidence="2">Uncharacterized protein</fullName>
    </submittedName>
</protein>
<feature type="compositionally biased region" description="Pro residues" evidence="1">
    <location>
        <begin position="86"/>
        <end position="101"/>
    </location>
</feature>
<dbReference type="EMBL" id="HBFB01032587">
    <property type="protein sequence ID" value="CAD8694044.1"/>
    <property type="molecule type" value="Transcribed_RNA"/>
</dbReference>
<feature type="compositionally biased region" description="Low complexity" evidence="1">
    <location>
        <begin position="154"/>
        <end position="168"/>
    </location>
</feature>